<feature type="transmembrane region" description="Helical" evidence="1">
    <location>
        <begin position="47"/>
        <end position="68"/>
    </location>
</feature>
<feature type="transmembrane region" description="Helical" evidence="1">
    <location>
        <begin position="178"/>
        <end position="197"/>
    </location>
</feature>
<dbReference type="Proteomes" id="UP000596742">
    <property type="component" value="Unassembled WGS sequence"/>
</dbReference>
<organism evidence="2 3">
    <name type="scientific">Mytilus galloprovincialis</name>
    <name type="common">Mediterranean mussel</name>
    <dbReference type="NCBI Taxonomy" id="29158"/>
    <lineage>
        <taxon>Eukaryota</taxon>
        <taxon>Metazoa</taxon>
        <taxon>Spiralia</taxon>
        <taxon>Lophotrochozoa</taxon>
        <taxon>Mollusca</taxon>
        <taxon>Bivalvia</taxon>
        <taxon>Autobranchia</taxon>
        <taxon>Pteriomorphia</taxon>
        <taxon>Mytilida</taxon>
        <taxon>Mytiloidea</taxon>
        <taxon>Mytilidae</taxon>
        <taxon>Mytilinae</taxon>
        <taxon>Mytilus</taxon>
    </lineage>
</organism>
<feature type="transmembrane region" description="Helical" evidence="1">
    <location>
        <begin position="475"/>
        <end position="495"/>
    </location>
</feature>
<proteinExistence type="predicted"/>
<sequence>MGNKQNYKNGRHATLFVYLQSYFVTIATILGVGILGLPVTLSRAGLYPFLVSFILGSVVQVLLVYFFVELLQIAYAAQNSGTSHKEEMVPLNDMLEDESCDEMAPMDSSTGPVLAGHVIIPKGQEIESPSLYTLGSLFLGCGFKQCFEIILFLQFVGFLISYALAGSEAYAQIIGVDFRYVIPLFVWICTFAVVFALQLVQPVVSVLTFFKGSLLLGTVIITFIVGSEVNREILDDFQATGEPFLMGTVALGGVINTMPLMYTKVKPDAKQIKNFRLSVILGLLTCMVLNVLWCWAVLDIVPQTSSFPCKTGICHSNISLARSKSLGEISTIPLTEIIRTKYPEYTWVSLLVESFIVVSITVSFLVSGAVLYHTLTGLMKSLWPKDKESAYKSKKICCNGECVCNKIVSLFLFSIVFLVAMLDPRGFVEMLEKYSSLTINLEAGLFVFLMMLSARKKYTLQQKICVRIPGYMRPLQLLIPLYFGFAVVYDLYSAINDIILESSPATINSTQLNNSVIEKVTQILNSLDTTSSSVQPSTLPLNSTNFTNVF</sequence>
<keyword evidence="1" id="KW-0812">Transmembrane</keyword>
<dbReference type="AlphaFoldDB" id="A0A8B6EKV7"/>
<feature type="transmembrane region" description="Helical" evidence="1">
    <location>
        <begin position="146"/>
        <end position="166"/>
    </location>
</feature>
<evidence type="ECO:0008006" key="4">
    <source>
        <dbReference type="Google" id="ProtNLM"/>
    </source>
</evidence>
<comment type="caution">
    <text evidence="2">The sequence shown here is derived from an EMBL/GenBank/DDBJ whole genome shotgun (WGS) entry which is preliminary data.</text>
</comment>
<dbReference type="Gene3D" id="1.20.1740.10">
    <property type="entry name" value="Amino acid/polyamine transporter I"/>
    <property type="match status" value="1"/>
</dbReference>
<name>A0A8B6EKV7_MYTGA</name>
<gene>
    <name evidence="2" type="ORF">MGAL_10B049964</name>
</gene>
<dbReference type="PANTHER" id="PTHR16189:SF6">
    <property type="entry name" value="AMINO ACID TRANSPORTER TRANSMEMBRANE DOMAIN-CONTAINING PROTEIN"/>
    <property type="match status" value="1"/>
</dbReference>
<evidence type="ECO:0000313" key="2">
    <source>
        <dbReference type="EMBL" id="VDI35209.1"/>
    </source>
</evidence>
<keyword evidence="1" id="KW-1133">Transmembrane helix</keyword>
<feature type="transmembrane region" description="Helical" evidence="1">
    <location>
        <begin position="204"/>
        <end position="224"/>
    </location>
</feature>
<feature type="transmembrane region" description="Helical" evidence="1">
    <location>
        <begin position="396"/>
        <end position="422"/>
    </location>
</feature>
<dbReference type="EMBL" id="UYJE01005224">
    <property type="protein sequence ID" value="VDI35209.1"/>
    <property type="molecule type" value="Genomic_DNA"/>
</dbReference>
<keyword evidence="3" id="KW-1185">Reference proteome</keyword>
<keyword evidence="1" id="KW-0472">Membrane</keyword>
<evidence type="ECO:0000313" key="3">
    <source>
        <dbReference type="Proteomes" id="UP000596742"/>
    </source>
</evidence>
<feature type="transmembrane region" description="Helical" evidence="1">
    <location>
        <begin position="21"/>
        <end position="41"/>
    </location>
</feature>
<feature type="transmembrane region" description="Helical" evidence="1">
    <location>
        <begin position="275"/>
        <end position="298"/>
    </location>
</feature>
<feature type="transmembrane region" description="Helical" evidence="1">
    <location>
        <begin position="355"/>
        <end position="375"/>
    </location>
</feature>
<evidence type="ECO:0000256" key="1">
    <source>
        <dbReference type="SAM" id="Phobius"/>
    </source>
</evidence>
<protein>
    <recommendedName>
        <fullName evidence="4">Amino acid transporter transmembrane domain-containing protein</fullName>
    </recommendedName>
</protein>
<dbReference type="PANTHER" id="PTHR16189">
    <property type="entry name" value="TRANSMEMBRANE PROTEIN 104-RELATED"/>
    <property type="match status" value="1"/>
</dbReference>
<feature type="transmembrane region" description="Helical" evidence="1">
    <location>
        <begin position="244"/>
        <end position="263"/>
    </location>
</feature>
<reference evidence="2" key="1">
    <citation type="submission" date="2018-11" db="EMBL/GenBank/DDBJ databases">
        <authorList>
            <person name="Alioto T."/>
            <person name="Alioto T."/>
        </authorList>
    </citation>
    <scope>NUCLEOTIDE SEQUENCE</scope>
</reference>
<feature type="transmembrane region" description="Helical" evidence="1">
    <location>
        <begin position="434"/>
        <end position="454"/>
    </location>
</feature>
<accession>A0A8B6EKV7</accession>